<keyword evidence="3" id="KW-0472">Membrane</keyword>
<dbReference type="InterPro" id="IPR029787">
    <property type="entry name" value="Nucleotide_cyclase"/>
</dbReference>
<keyword evidence="3" id="KW-0812">Transmembrane</keyword>
<reference evidence="5 6" key="1">
    <citation type="submission" date="2016-10" db="EMBL/GenBank/DDBJ databases">
        <authorList>
            <person name="de Groot N.N."/>
        </authorList>
    </citation>
    <scope>NUCLEOTIDE SEQUENCE [LARGE SCALE GENOMIC DNA]</scope>
    <source>
        <strain evidence="5 6">DSM 21001</strain>
    </source>
</reference>
<gene>
    <name evidence="5" type="ORF">SAMN05421771_3093</name>
</gene>
<dbReference type="InterPro" id="IPR000160">
    <property type="entry name" value="GGDEF_dom"/>
</dbReference>
<dbReference type="OrthoDB" id="116590at2"/>
<feature type="transmembrane region" description="Helical" evidence="3">
    <location>
        <begin position="194"/>
        <end position="213"/>
    </location>
</feature>
<dbReference type="EMBL" id="FOZL01000001">
    <property type="protein sequence ID" value="SFS17249.1"/>
    <property type="molecule type" value="Genomic_DNA"/>
</dbReference>
<proteinExistence type="predicted"/>
<dbReference type="FunFam" id="3.30.70.270:FF:000001">
    <property type="entry name" value="Diguanylate cyclase domain protein"/>
    <property type="match status" value="1"/>
</dbReference>
<accession>A0A1I6MNI6</accession>
<feature type="domain" description="GGDEF" evidence="4">
    <location>
        <begin position="254"/>
        <end position="384"/>
    </location>
</feature>
<feature type="transmembrane region" description="Helical" evidence="3">
    <location>
        <begin position="40"/>
        <end position="59"/>
    </location>
</feature>
<dbReference type="Proteomes" id="UP000199024">
    <property type="component" value="Unassembled WGS sequence"/>
</dbReference>
<dbReference type="EC" id="2.7.7.65" evidence="1"/>
<dbReference type="SUPFAM" id="SSF55073">
    <property type="entry name" value="Nucleotide cyclase"/>
    <property type="match status" value="1"/>
</dbReference>
<keyword evidence="3" id="KW-1133">Transmembrane helix</keyword>
<protein>
    <recommendedName>
        <fullName evidence="1">diguanylate cyclase</fullName>
        <ecNumber evidence="1">2.7.7.65</ecNumber>
    </recommendedName>
</protein>
<evidence type="ECO:0000256" key="2">
    <source>
        <dbReference type="ARBA" id="ARBA00034247"/>
    </source>
</evidence>
<dbReference type="STRING" id="474950.SAMN05421771_3093"/>
<evidence type="ECO:0000256" key="1">
    <source>
        <dbReference type="ARBA" id="ARBA00012528"/>
    </source>
</evidence>
<dbReference type="InterPro" id="IPR043128">
    <property type="entry name" value="Rev_trsase/Diguanyl_cyclase"/>
</dbReference>
<dbReference type="PROSITE" id="PS50887">
    <property type="entry name" value="GGDEF"/>
    <property type="match status" value="1"/>
</dbReference>
<keyword evidence="6" id="KW-1185">Reference proteome</keyword>
<dbReference type="InterPro" id="IPR050469">
    <property type="entry name" value="Diguanylate_Cyclase"/>
</dbReference>
<evidence type="ECO:0000313" key="5">
    <source>
        <dbReference type="EMBL" id="SFS17249.1"/>
    </source>
</evidence>
<evidence type="ECO:0000313" key="6">
    <source>
        <dbReference type="Proteomes" id="UP000199024"/>
    </source>
</evidence>
<organism evidence="5 6">
    <name type="scientific">Granulicella pectinivorans</name>
    <dbReference type="NCBI Taxonomy" id="474950"/>
    <lineage>
        <taxon>Bacteria</taxon>
        <taxon>Pseudomonadati</taxon>
        <taxon>Acidobacteriota</taxon>
        <taxon>Terriglobia</taxon>
        <taxon>Terriglobales</taxon>
        <taxon>Acidobacteriaceae</taxon>
        <taxon>Granulicella</taxon>
    </lineage>
</organism>
<dbReference type="PANTHER" id="PTHR45138:SF9">
    <property type="entry name" value="DIGUANYLATE CYCLASE DGCM-RELATED"/>
    <property type="match status" value="1"/>
</dbReference>
<dbReference type="Pfam" id="PF00990">
    <property type="entry name" value="GGDEF"/>
    <property type="match status" value="1"/>
</dbReference>
<evidence type="ECO:0000259" key="4">
    <source>
        <dbReference type="PROSITE" id="PS50887"/>
    </source>
</evidence>
<dbReference type="SMART" id="SM00267">
    <property type="entry name" value="GGDEF"/>
    <property type="match status" value="1"/>
</dbReference>
<dbReference type="CDD" id="cd01949">
    <property type="entry name" value="GGDEF"/>
    <property type="match status" value="1"/>
</dbReference>
<feature type="transmembrane region" description="Helical" evidence="3">
    <location>
        <begin position="121"/>
        <end position="141"/>
    </location>
</feature>
<comment type="catalytic activity">
    <reaction evidence="2">
        <text>2 GTP = 3',3'-c-di-GMP + 2 diphosphate</text>
        <dbReference type="Rhea" id="RHEA:24898"/>
        <dbReference type="ChEBI" id="CHEBI:33019"/>
        <dbReference type="ChEBI" id="CHEBI:37565"/>
        <dbReference type="ChEBI" id="CHEBI:58805"/>
        <dbReference type="EC" id="2.7.7.65"/>
    </reaction>
</comment>
<dbReference type="NCBIfam" id="TIGR00254">
    <property type="entry name" value="GGDEF"/>
    <property type="match status" value="1"/>
</dbReference>
<feature type="transmembrane region" description="Helical" evidence="3">
    <location>
        <begin position="65"/>
        <end position="84"/>
    </location>
</feature>
<dbReference type="AlphaFoldDB" id="A0A1I6MNI6"/>
<feature type="transmembrane region" description="Helical" evidence="3">
    <location>
        <begin position="12"/>
        <end position="33"/>
    </location>
</feature>
<dbReference type="Gene3D" id="3.30.70.270">
    <property type="match status" value="1"/>
</dbReference>
<feature type="transmembrane region" description="Helical" evidence="3">
    <location>
        <begin position="96"/>
        <end position="115"/>
    </location>
</feature>
<name>A0A1I6MNI6_9BACT</name>
<dbReference type="GO" id="GO:0052621">
    <property type="term" value="F:diguanylate cyclase activity"/>
    <property type="evidence" value="ECO:0007669"/>
    <property type="project" value="UniProtKB-EC"/>
</dbReference>
<evidence type="ECO:0000256" key="3">
    <source>
        <dbReference type="SAM" id="Phobius"/>
    </source>
</evidence>
<dbReference type="RefSeq" id="WP_089840315.1">
    <property type="nucleotide sequence ID" value="NZ_FOZL01000001.1"/>
</dbReference>
<sequence length="418" mass="46385">MHLFSWVDNRTLIVCQCIMAAVFSLVLFCIWRLYPQLRGVGSMAIGFSLGIPTAALFAARGHIPNFLSIVVANFFIFLLYVFLYRGVLLFCQSRGYMPALLTLAGVSLVVLTYYSEVQHNIIPRIFVISLTVGVARALMAYEIYKRSAGQMHMILFSITLGLFSASTLIKALLVPLQGSPDSFLTNDPIQSTQLLSGILFVCVDGMFYLTMLIREVTSTIEHQAQLDFLTGTLNRRGIEEALIVEIARTRRSQRPIAVLLIDIDHFKSINDIQGHAAGDEALRLVSRSIASVLRIYDTLGRFGGDEFLLVLPETTGEPAMMIAERIREALISMSATARIPPMTLSIGVTFFERNEEPIDIIGRADAALYEAKRAGRNCSRLQPPPDLGNPGPHPHVALPRATLLSRVTSRRRTRNTTL</sequence>
<dbReference type="PANTHER" id="PTHR45138">
    <property type="entry name" value="REGULATORY COMPONENTS OF SENSORY TRANSDUCTION SYSTEM"/>
    <property type="match status" value="1"/>
</dbReference>
<feature type="transmembrane region" description="Helical" evidence="3">
    <location>
        <begin position="153"/>
        <end position="174"/>
    </location>
</feature>